<proteinExistence type="predicted"/>
<evidence type="ECO:0008006" key="3">
    <source>
        <dbReference type="Google" id="ProtNLM"/>
    </source>
</evidence>
<reference evidence="1" key="1">
    <citation type="submission" date="2022-01" db="UniProtKB">
        <authorList>
            <consortium name="EnsemblMetazoa"/>
        </authorList>
    </citation>
    <scope>IDENTIFICATION</scope>
</reference>
<evidence type="ECO:0000313" key="1">
    <source>
        <dbReference type="EnsemblMetazoa" id="XP_024085332.1"/>
    </source>
</evidence>
<accession>A0A8I6SN48</accession>
<name>A0A8I6SN48_CIMLE</name>
<dbReference type="EnsemblMetazoa" id="XM_024229564.1">
    <property type="protein sequence ID" value="XP_024085332.1"/>
    <property type="gene ID" value="LOC112127950"/>
</dbReference>
<dbReference type="GeneID" id="112127950"/>
<dbReference type="AlphaFoldDB" id="A0A8I6SN48"/>
<dbReference type="InterPro" id="IPR013761">
    <property type="entry name" value="SAM/pointed_sf"/>
</dbReference>
<dbReference type="SUPFAM" id="SSF47769">
    <property type="entry name" value="SAM/Pointed domain"/>
    <property type="match status" value="1"/>
</dbReference>
<dbReference type="Proteomes" id="UP000494040">
    <property type="component" value="Unassembled WGS sequence"/>
</dbReference>
<dbReference type="KEGG" id="clec:112127950"/>
<sequence length="241" mass="28291">MAKCNCLKKKLHPIKMPVKEKIIPDEIFGIKAITPAPEMEGILDWLKFTRIHKYWAFFSHLSYEALITLNDENLDLYLRELGARQSFMVGTRKKILKSIEELRNRTQQLRDLDPFDVEFSCYVISTILKTPICDYIKEVDGTYITGLLKEKITQVVDAARKRGEWSIFIKAMLEEYVEHKSIPDFDKMCAKQWLKYIQFDFLPTPDLSLGYDQRAKEKPSIMMLAKLANAKKQDYNNNYFN</sequence>
<dbReference type="Gene3D" id="1.10.150.50">
    <property type="entry name" value="Transcription Factor, Ets-1"/>
    <property type="match status" value="1"/>
</dbReference>
<dbReference type="OrthoDB" id="2155283at2759"/>
<dbReference type="RefSeq" id="XP_024085332.1">
    <property type="nucleotide sequence ID" value="XM_024229564.1"/>
</dbReference>
<keyword evidence="2" id="KW-1185">Reference proteome</keyword>
<organism evidence="1 2">
    <name type="scientific">Cimex lectularius</name>
    <name type="common">Bed bug</name>
    <name type="synonym">Acanthia lectularia</name>
    <dbReference type="NCBI Taxonomy" id="79782"/>
    <lineage>
        <taxon>Eukaryota</taxon>
        <taxon>Metazoa</taxon>
        <taxon>Ecdysozoa</taxon>
        <taxon>Arthropoda</taxon>
        <taxon>Hexapoda</taxon>
        <taxon>Insecta</taxon>
        <taxon>Pterygota</taxon>
        <taxon>Neoptera</taxon>
        <taxon>Paraneoptera</taxon>
        <taxon>Hemiptera</taxon>
        <taxon>Heteroptera</taxon>
        <taxon>Panheteroptera</taxon>
        <taxon>Cimicomorpha</taxon>
        <taxon>Cimicidae</taxon>
        <taxon>Cimex</taxon>
    </lineage>
</organism>
<protein>
    <recommendedName>
        <fullName evidence="3">SAM domain-containing protein</fullName>
    </recommendedName>
</protein>
<evidence type="ECO:0000313" key="2">
    <source>
        <dbReference type="Proteomes" id="UP000494040"/>
    </source>
</evidence>